<sequence>MQTVTYDCPNCGAGLTFNSDTQKFDCKFCLSSFTVEQMDEIYKKKKEGEVPDPLADEGETESGQPVVDETPKSGGEEQDYASQMRVWSCNSCGAQILADENTAATFCPYCQNPTVIPGQVQGKFAPKQILPFRLKADAAQDALQRLCKKRPLLPGDFKKTHQIEKLTGIYTPFWLYDCAADASLQARAERVQHWSDSNYRYTKTDVYSITRGGQLQFEDLPVDGSKKMDNALMDGMEPFDFGQLKPFSMAYLSGYLAERYDEDAQQLYPRVRDRVTSTSQQLLKDTIMGYAAVQVSSANTQIKQIHADYVMLPVWMLNTRYKGETYTFAMNGQTGKMVGRLPLSKKRMLAWFAGVSAVVFGLIMLGGGLLL</sequence>
<dbReference type="AlphaFoldDB" id="A0A1C6ITK3"/>
<protein>
    <recommendedName>
        <fullName evidence="4">DNA-directed RNA polymerase subunit P</fullName>
    </recommendedName>
</protein>
<evidence type="ECO:0000256" key="1">
    <source>
        <dbReference type="SAM" id="MobiDB-lite"/>
    </source>
</evidence>
<feature type="region of interest" description="Disordered" evidence="1">
    <location>
        <begin position="45"/>
        <end position="77"/>
    </location>
</feature>
<organism evidence="3">
    <name type="scientific">uncultured Anaerotruncus sp</name>
    <dbReference type="NCBI Taxonomy" id="905011"/>
    <lineage>
        <taxon>Bacteria</taxon>
        <taxon>Bacillati</taxon>
        <taxon>Bacillota</taxon>
        <taxon>Clostridia</taxon>
        <taxon>Eubacteriales</taxon>
        <taxon>Oscillospiraceae</taxon>
        <taxon>Anaerotruncus</taxon>
        <taxon>environmental samples</taxon>
    </lineage>
</organism>
<keyword evidence="2" id="KW-0812">Transmembrane</keyword>
<evidence type="ECO:0000313" key="3">
    <source>
        <dbReference type="EMBL" id="SCJ73093.1"/>
    </source>
</evidence>
<evidence type="ECO:0008006" key="4">
    <source>
        <dbReference type="Google" id="ProtNLM"/>
    </source>
</evidence>
<proteinExistence type="predicted"/>
<dbReference type="PANTHER" id="PTHR37826:SF3">
    <property type="entry name" value="J DOMAIN-CONTAINING PROTEIN"/>
    <property type="match status" value="1"/>
</dbReference>
<gene>
    <name evidence="3" type="ORF">SAMEA3545359_01673</name>
</gene>
<dbReference type="PANTHER" id="PTHR37826">
    <property type="entry name" value="FLOTILLIN BAND_7_5 DOMAIN PROTEIN"/>
    <property type="match status" value="1"/>
</dbReference>
<dbReference type="Gene3D" id="2.20.28.30">
    <property type="entry name" value="RNA polymerase ii, chain L"/>
    <property type="match status" value="2"/>
</dbReference>
<keyword evidence="2" id="KW-0472">Membrane</keyword>
<dbReference type="EMBL" id="FMHG01000001">
    <property type="protein sequence ID" value="SCJ73093.1"/>
    <property type="molecule type" value="Genomic_DNA"/>
</dbReference>
<accession>A0A1C6ITK3</accession>
<keyword evidence="2" id="KW-1133">Transmembrane helix</keyword>
<reference evidence="3" key="1">
    <citation type="submission" date="2015-09" db="EMBL/GenBank/DDBJ databases">
        <authorList>
            <consortium name="Pathogen Informatics"/>
        </authorList>
    </citation>
    <scope>NUCLEOTIDE SEQUENCE</scope>
    <source>
        <strain evidence="3">2789STDY5834896</strain>
    </source>
</reference>
<evidence type="ECO:0000256" key="2">
    <source>
        <dbReference type="SAM" id="Phobius"/>
    </source>
</evidence>
<name>A0A1C6ITK3_9FIRM</name>
<feature type="transmembrane region" description="Helical" evidence="2">
    <location>
        <begin position="349"/>
        <end position="370"/>
    </location>
</feature>